<dbReference type="AlphaFoldDB" id="A0AAD8LI63"/>
<protein>
    <submittedName>
        <fullName evidence="2">Uncharacterized protein</fullName>
    </submittedName>
</protein>
<comment type="caution">
    <text evidence="2">The sequence shown here is derived from an EMBL/GenBank/DDBJ whole genome shotgun (WGS) entry which is preliminary data.</text>
</comment>
<dbReference type="EMBL" id="JAVEPI010000003">
    <property type="protein sequence ID" value="KAK1442664.1"/>
    <property type="molecule type" value="Genomic_DNA"/>
</dbReference>
<feature type="region of interest" description="Disordered" evidence="1">
    <location>
        <begin position="194"/>
        <end position="217"/>
    </location>
</feature>
<reference evidence="2" key="1">
    <citation type="submission" date="2023-08" db="EMBL/GenBank/DDBJ databases">
        <title>Draft sequence of the Babesia gibsoni genome.</title>
        <authorList>
            <person name="Yamagishi J.Y."/>
            <person name="Xuan X.X."/>
        </authorList>
    </citation>
    <scope>NUCLEOTIDE SEQUENCE</scope>
    <source>
        <strain evidence="2">Azabu</strain>
    </source>
</reference>
<dbReference type="Proteomes" id="UP001230268">
    <property type="component" value="Unassembled WGS sequence"/>
</dbReference>
<sequence>MDVEISGPYNELSTEDLEIMDDVVQSFCEAVDVVLKTNFKSQKRDASHLDSVSRNLGGKTEAATKNQKIAAVFCRHWLAGVLSELTHKLVDDTSDRSYYEDISKRMSPHLLDDSADIPNVDEIGVCVENARICGNGQVEVNYELDPSEVPEQLKPKLKTQELAQLILQGKQTEQDMVQKLENFWCNMPSLLSQHLSRDDGNEEAEGGSDNTASAASENIASSPRANYSFAPHMAPSAPIDDVSLEFLEKMAEGIEPEAHSEIVSYDIQHKLQQLKEKAEELGVKGMDTYISLYNKVNEEVTNINKMAKFFSKLANDFTASQD</sequence>
<proteinExistence type="predicted"/>
<feature type="compositionally biased region" description="Polar residues" evidence="1">
    <location>
        <begin position="208"/>
        <end position="217"/>
    </location>
</feature>
<evidence type="ECO:0000313" key="2">
    <source>
        <dbReference type="EMBL" id="KAK1442664.1"/>
    </source>
</evidence>
<organism evidence="2 3">
    <name type="scientific">Babesia gibsoni</name>
    <dbReference type="NCBI Taxonomy" id="33632"/>
    <lineage>
        <taxon>Eukaryota</taxon>
        <taxon>Sar</taxon>
        <taxon>Alveolata</taxon>
        <taxon>Apicomplexa</taxon>
        <taxon>Aconoidasida</taxon>
        <taxon>Piroplasmida</taxon>
        <taxon>Babesiidae</taxon>
        <taxon>Babesia</taxon>
    </lineage>
</organism>
<gene>
    <name evidence="2" type="ORF">BgAZ_301820</name>
</gene>
<name>A0AAD8LI63_BABGI</name>
<evidence type="ECO:0000256" key="1">
    <source>
        <dbReference type="SAM" id="MobiDB-lite"/>
    </source>
</evidence>
<evidence type="ECO:0000313" key="3">
    <source>
        <dbReference type="Proteomes" id="UP001230268"/>
    </source>
</evidence>
<keyword evidence="3" id="KW-1185">Reference proteome</keyword>
<accession>A0AAD8LI63</accession>